<comment type="caution">
    <text evidence="2">The sequence shown here is derived from an EMBL/GenBank/DDBJ whole genome shotgun (WGS) entry which is preliminary data.</text>
</comment>
<evidence type="ECO:0000313" key="3">
    <source>
        <dbReference type="Proteomes" id="UP001500456"/>
    </source>
</evidence>
<keyword evidence="3" id="KW-1185">Reference proteome</keyword>
<proteinExistence type="predicted"/>
<evidence type="ECO:0000313" key="2">
    <source>
        <dbReference type="EMBL" id="GAA4017332.1"/>
    </source>
</evidence>
<feature type="region of interest" description="Disordered" evidence="1">
    <location>
        <begin position="44"/>
        <end position="102"/>
    </location>
</feature>
<sequence>MMAFMATILANGVAASFMSGYSARPDTPGHEAYGIGHILYSRPPPVGHRAATDAGPRDGHCPVTDRRTAARPERMAPRRVRASARGSVSAEATRHREGPRRE</sequence>
<gene>
    <name evidence="2" type="ORF">GCM10022232_71040</name>
</gene>
<dbReference type="Proteomes" id="UP001500456">
    <property type="component" value="Unassembled WGS sequence"/>
</dbReference>
<evidence type="ECO:0000256" key="1">
    <source>
        <dbReference type="SAM" id="MobiDB-lite"/>
    </source>
</evidence>
<protein>
    <submittedName>
        <fullName evidence="2">Uncharacterized protein</fullName>
    </submittedName>
</protein>
<feature type="compositionally biased region" description="Basic and acidic residues" evidence="1">
    <location>
        <begin position="92"/>
        <end position="102"/>
    </location>
</feature>
<name>A0ABP7SW07_9ACTN</name>
<feature type="compositionally biased region" description="Basic and acidic residues" evidence="1">
    <location>
        <begin position="55"/>
        <end position="76"/>
    </location>
</feature>
<dbReference type="EMBL" id="BAAAZX010000025">
    <property type="protein sequence ID" value="GAA4017332.1"/>
    <property type="molecule type" value="Genomic_DNA"/>
</dbReference>
<accession>A0ABP7SW07</accession>
<reference evidence="3" key="1">
    <citation type="journal article" date="2019" name="Int. J. Syst. Evol. Microbiol.">
        <title>The Global Catalogue of Microorganisms (GCM) 10K type strain sequencing project: providing services to taxonomists for standard genome sequencing and annotation.</title>
        <authorList>
            <consortium name="The Broad Institute Genomics Platform"/>
            <consortium name="The Broad Institute Genome Sequencing Center for Infectious Disease"/>
            <person name="Wu L."/>
            <person name="Ma J."/>
        </authorList>
    </citation>
    <scope>NUCLEOTIDE SEQUENCE [LARGE SCALE GENOMIC DNA]</scope>
    <source>
        <strain evidence="3">JCM 16924</strain>
    </source>
</reference>
<organism evidence="2 3">
    <name type="scientific">Streptomyces plumbiresistens</name>
    <dbReference type="NCBI Taxonomy" id="511811"/>
    <lineage>
        <taxon>Bacteria</taxon>
        <taxon>Bacillati</taxon>
        <taxon>Actinomycetota</taxon>
        <taxon>Actinomycetes</taxon>
        <taxon>Kitasatosporales</taxon>
        <taxon>Streptomycetaceae</taxon>
        <taxon>Streptomyces</taxon>
    </lineage>
</organism>